<dbReference type="PANTHER" id="PTHR17920">
    <property type="entry name" value="TRANSMEMBRANE AND COILED-COIL DOMAIN-CONTAINING PROTEIN 4 TMCO4"/>
    <property type="match status" value="1"/>
</dbReference>
<dbReference type="GO" id="GO:0016020">
    <property type="term" value="C:membrane"/>
    <property type="evidence" value="ECO:0007669"/>
    <property type="project" value="UniProtKB-SubCell"/>
</dbReference>
<reference evidence="8 9" key="1">
    <citation type="journal article" date="2018" name="Nat. Ecol. Evol.">
        <title>Pezizomycetes genomes reveal the molecular basis of ectomycorrhizal truffle lifestyle.</title>
        <authorList>
            <person name="Murat C."/>
            <person name="Payen T."/>
            <person name="Noel B."/>
            <person name="Kuo A."/>
            <person name="Morin E."/>
            <person name="Chen J."/>
            <person name="Kohler A."/>
            <person name="Krizsan K."/>
            <person name="Balestrini R."/>
            <person name="Da Silva C."/>
            <person name="Montanini B."/>
            <person name="Hainaut M."/>
            <person name="Levati E."/>
            <person name="Barry K.W."/>
            <person name="Belfiori B."/>
            <person name="Cichocki N."/>
            <person name="Clum A."/>
            <person name="Dockter R.B."/>
            <person name="Fauchery L."/>
            <person name="Guy J."/>
            <person name="Iotti M."/>
            <person name="Le Tacon F."/>
            <person name="Lindquist E.A."/>
            <person name="Lipzen A."/>
            <person name="Malagnac F."/>
            <person name="Mello A."/>
            <person name="Molinier V."/>
            <person name="Miyauchi S."/>
            <person name="Poulain J."/>
            <person name="Riccioni C."/>
            <person name="Rubini A."/>
            <person name="Sitrit Y."/>
            <person name="Splivallo R."/>
            <person name="Traeger S."/>
            <person name="Wang M."/>
            <person name="Zifcakova L."/>
            <person name="Wipf D."/>
            <person name="Zambonelli A."/>
            <person name="Paolocci F."/>
            <person name="Nowrousian M."/>
            <person name="Ottonello S."/>
            <person name="Baldrian P."/>
            <person name="Spatafora J.W."/>
            <person name="Henrissat B."/>
            <person name="Nagy L.G."/>
            <person name="Aury J.M."/>
            <person name="Wincker P."/>
            <person name="Grigoriev I.V."/>
            <person name="Bonfante P."/>
            <person name="Martin F.M."/>
        </authorList>
    </citation>
    <scope>NUCLEOTIDE SEQUENCE [LARGE SCALE GENOMIC DNA]</scope>
    <source>
        <strain evidence="8 9">ATCC MYA-4762</strain>
    </source>
</reference>
<dbReference type="InterPro" id="IPR029058">
    <property type="entry name" value="AB_hydrolase_fold"/>
</dbReference>
<dbReference type="InterPro" id="IPR007941">
    <property type="entry name" value="DUF726"/>
</dbReference>
<comment type="subcellular location">
    <subcellularLocation>
        <location evidence="1">Membrane</location>
        <topology evidence="1">Multi-pass membrane protein</topology>
    </subcellularLocation>
</comment>
<keyword evidence="5 7" id="KW-0472">Membrane</keyword>
<feature type="transmembrane region" description="Helical" evidence="7">
    <location>
        <begin position="461"/>
        <end position="485"/>
    </location>
</feature>
<feature type="region of interest" description="Disordered" evidence="6">
    <location>
        <begin position="168"/>
        <end position="200"/>
    </location>
</feature>
<accession>A0A3N4LWF5</accession>
<dbReference type="OrthoDB" id="277931at2759"/>
<evidence type="ECO:0000313" key="9">
    <source>
        <dbReference type="Proteomes" id="UP000267821"/>
    </source>
</evidence>
<dbReference type="PANTHER" id="PTHR17920:SF3">
    <property type="entry name" value="TRANSMEMBRANE AND COILED-COIL DOMAIN-CONTAINING PROTEIN 4"/>
    <property type="match status" value="1"/>
</dbReference>
<sequence length="1146" mass="125377">MPGEDSERDEFGLLIKKKSLLGDKERELEKKRPSPKVPPRLSPVLPPLEKQVQVSSPPPPPYTKTPGPMAIEGKYKHERTASSKSNGVLGGEEGGDSKRSSISKDGEVDKPKPTVSEYSHLALVTKKEEPKKEDVDLLDLDGEWQEMPAYASRDLYDDDGRLIAREAQESDAEGADDLRGGARKGYTRVNDDDDKESVTSMDENTSYLFDWKVEDEASKTPLSQMQATKELLTEGQRIAYVGVCRLAMAELVKEQEVLNGGKGKQIKKALGMAVEHTRMWAQKIIHRLYVHMDISTDEQIMIEQLAEHGVLPSDLTPTLMKNSRVSNPLNEQSNTPRASVMSQERLRSFSIPPPFEQNSSDDLGDVKSPNMLSDTKTLDIDLRWTILCDLFLVLIADSAYDARSRVLLEKVGKYLNISWLEICKFEKKVTDALEMQEAAEQNWSEEEHMENRRKAARNRRYMMMGLATIGGGLVIGLSGGLLAPVIGAGLAAGFTTIGVAGTGTFLAGAGGTAIIASTAVVSGATIGGKASLNRTAHVKTFEYRPLHNSKRVNLIITVSGWMSGKEDDVRLPFSTVDPLMGDLFSVLWEPEMLKSMGQTINILATEVLTQSLQQVLGSTVLVALMASIQLPVVLTKLSYLLDNPWSVSLDRAIAAGLILADSLIGRNLGVRPVTLVGYSLGARVIYSCIRELHRRHAYGLVQNVYMFGSPVVVKKDEYAKARTAVAGRFVNGYATNDWILGYLFRATSGGIGRVAGLAPIEDIEGVENVNVTDLVEGHMAYRQAIPKLLRRVGWIVVDDEFQEIEEPDPDQHHERQRELINELDAARKELEKEPTQKGKGLFGLFGKRNQDIAKKKDWETYKPDSGDTTSSNTTIGAKNLANAANAPPSPRTGLYDDVLFDVDAIRAELAQQAAEERNSPQKFAHSLSVPSTPANLRHVKSFDSPAAKGLSIFTEGGGSLSKPSSHLHSLVKTSFEKDAKDAYYYSDDDEDEFGNKRGGAGGDGDIQMTFGRWDEPPPLPKTVGTYDYGGGGGYGGEQRVADIPKRSSSYGFGSVARESAFSSSSWNTANTNTNAYSHSHSKADKVAVGAAVGGVAGVTTGMTAMSMSESSILNMEPQKNVWANDDYYDDYDEDEFAEKEVTMSFA</sequence>
<dbReference type="CDD" id="cd18120">
    <property type="entry name" value="ATP-synt_Vo_Ao_c"/>
    <property type="match status" value="1"/>
</dbReference>
<evidence type="ECO:0000256" key="6">
    <source>
        <dbReference type="SAM" id="MobiDB-lite"/>
    </source>
</evidence>
<protein>
    <submittedName>
        <fullName evidence="8">DUF726-domain-containing protein</fullName>
    </submittedName>
</protein>
<feature type="compositionally biased region" description="Polar residues" evidence="6">
    <location>
        <begin position="324"/>
        <end position="342"/>
    </location>
</feature>
<feature type="compositionally biased region" description="Basic and acidic residues" evidence="6">
    <location>
        <begin position="95"/>
        <end position="112"/>
    </location>
</feature>
<evidence type="ECO:0000313" key="8">
    <source>
        <dbReference type="EMBL" id="RPB27130.1"/>
    </source>
</evidence>
<feature type="compositionally biased region" description="Basic and acidic residues" evidence="6">
    <location>
        <begin position="20"/>
        <end position="32"/>
    </location>
</feature>
<evidence type="ECO:0000256" key="2">
    <source>
        <dbReference type="ARBA" id="ARBA00009824"/>
    </source>
</evidence>
<comment type="similarity">
    <text evidence="2">Belongs to the TMCO4 family.</text>
</comment>
<dbReference type="SUPFAM" id="SSF53474">
    <property type="entry name" value="alpha/beta-Hydrolases"/>
    <property type="match status" value="1"/>
</dbReference>
<feature type="transmembrane region" description="Helical" evidence="7">
    <location>
        <begin position="505"/>
        <end position="526"/>
    </location>
</feature>
<dbReference type="Pfam" id="PF05277">
    <property type="entry name" value="DUF726"/>
    <property type="match status" value="1"/>
</dbReference>
<proteinExistence type="inferred from homology"/>
<dbReference type="FunCoup" id="A0A3N4LWF5">
    <property type="interactions" value="74"/>
</dbReference>
<feature type="region of interest" description="Disordered" evidence="6">
    <location>
        <begin position="1"/>
        <end position="133"/>
    </location>
</feature>
<keyword evidence="3 7" id="KW-0812">Transmembrane</keyword>
<evidence type="ECO:0000256" key="7">
    <source>
        <dbReference type="SAM" id="Phobius"/>
    </source>
</evidence>
<organism evidence="8 9">
    <name type="scientific">Terfezia boudieri ATCC MYA-4762</name>
    <dbReference type="NCBI Taxonomy" id="1051890"/>
    <lineage>
        <taxon>Eukaryota</taxon>
        <taxon>Fungi</taxon>
        <taxon>Dikarya</taxon>
        <taxon>Ascomycota</taxon>
        <taxon>Pezizomycotina</taxon>
        <taxon>Pezizomycetes</taxon>
        <taxon>Pezizales</taxon>
        <taxon>Pezizaceae</taxon>
        <taxon>Terfezia</taxon>
    </lineage>
</organism>
<dbReference type="Proteomes" id="UP000267821">
    <property type="component" value="Unassembled WGS sequence"/>
</dbReference>
<feature type="region of interest" description="Disordered" evidence="6">
    <location>
        <begin position="324"/>
        <end position="343"/>
    </location>
</feature>
<dbReference type="InParanoid" id="A0A3N4LWF5"/>
<evidence type="ECO:0000256" key="5">
    <source>
        <dbReference type="ARBA" id="ARBA00023136"/>
    </source>
</evidence>
<name>A0A3N4LWF5_9PEZI</name>
<keyword evidence="9" id="KW-1185">Reference proteome</keyword>
<evidence type="ECO:0000256" key="1">
    <source>
        <dbReference type="ARBA" id="ARBA00004141"/>
    </source>
</evidence>
<gene>
    <name evidence="8" type="ORF">L211DRAFT_866020</name>
</gene>
<evidence type="ECO:0000256" key="4">
    <source>
        <dbReference type="ARBA" id="ARBA00022989"/>
    </source>
</evidence>
<evidence type="ECO:0000256" key="3">
    <source>
        <dbReference type="ARBA" id="ARBA00022692"/>
    </source>
</evidence>
<keyword evidence="4 7" id="KW-1133">Transmembrane helix</keyword>
<dbReference type="AlphaFoldDB" id="A0A3N4LWF5"/>
<feature type="compositionally biased region" description="Pro residues" evidence="6">
    <location>
        <begin position="35"/>
        <end position="46"/>
    </location>
</feature>
<dbReference type="EMBL" id="ML121532">
    <property type="protein sequence ID" value="RPB27130.1"/>
    <property type="molecule type" value="Genomic_DNA"/>
</dbReference>